<reference evidence="1 2" key="1">
    <citation type="submission" date="2023-04" db="EMBL/GenBank/DDBJ databases">
        <title>A long-awaited taxogenomic arrangement of the family Halomonadaceae.</title>
        <authorList>
            <person name="De La Haba R."/>
            <person name="Chuvochina M."/>
            <person name="Wittouck S."/>
            <person name="Arahal D.R."/>
            <person name="Sanchez-Porro C."/>
            <person name="Hugenholtz P."/>
            <person name="Ventosa A."/>
        </authorList>
    </citation>
    <scope>NUCLEOTIDE SEQUENCE [LARGE SCALE GENOMIC DNA]</scope>
    <source>
        <strain evidence="1 2">DSM 17332</strain>
    </source>
</reference>
<evidence type="ECO:0000313" key="2">
    <source>
        <dbReference type="Proteomes" id="UP001252270"/>
    </source>
</evidence>
<comment type="caution">
    <text evidence="1">The sequence shown here is derived from an EMBL/GenBank/DDBJ whole genome shotgun (WGS) entry which is preliminary data.</text>
</comment>
<evidence type="ECO:0000313" key="1">
    <source>
        <dbReference type="EMBL" id="MDR5894359.1"/>
    </source>
</evidence>
<keyword evidence="2" id="KW-1185">Reference proteome</keyword>
<protein>
    <recommendedName>
        <fullName evidence="3">HTH cro/C1-type domain-containing protein</fullName>
    </recommendedName>
</protein>
<proteinExistence type="predicted"/>
<gene>
    <name evidence="1" type="ORF">QC820_16340</name>
</gene>
<name>A0ABU1GQP3_9GAMM</name>
<sequence length="189" mass="20581">MVLDIQSQAQAQPQLAELGWGETAFTDWLLDSSGGSVRRFFSDASGSRRGLRQLPGLRAGDEANGNGSAASPLVQRLDAIADSFALNHQQLADACGVSRAALYAWRDGSEPRRGALQRISALHRAALDWQRSGFPRPAATLQLPLFKQHSLLDLLCATPLDLEAIHFLGMRLALRDTEVSAGELYDPFR</sequence>
<organism evidence="1 2">
    <name type="scientific">Halomonas mongoliensis</name>
    <dbReference type="NCBI Taxonomy" id="321265"/>
    <lineage>
        <taxon>Bacteria</taxon>
        <taxon>Pseudomonadati</taxon>
        <taxon>Pseudomonadota</taxon>
        <taxon>Gammaproteobacteria</taxon>
        <taxon>Oceanospirillales</taxon>
        <taxon>Halomonadaceae</taxon>
        <taxon>Halomonas</taxon>
    </lineage>
</organism>
<accession>A0ABU1GQP3</accession>
<dbReference type="Proteomes" id="UP001252270">
    <property type="component" value="Unassembled WGS sequence"/>
</dbReference>
<dbReference type="EMBL" id="JARWAL010000022">
    <property type="protein sequence ID" value="MDR5894359.1"/>
    <property type="molecule type" value="Genomic_DNA"/>
</dbReference>
<evidence type="ECO:0008006" key="3">
    <source>
        <dbReference type="Google" id="ProtNLM"/>
    </source>
</evidence>
<dbReference type="RefSeq" id="WP_309637656.1">
    <property type="nucleotide sequence ID" value="NZ_JARWAL010000022.1"/>
</dbReference>